<accession>A0A5N8VM73</accession>
<comment type="caution">
    <text evidence="1">The sequence shown here is derived from an EMBL/GenBank/DDBJ whole genome shotgun (WGS) entry which is preliminary data.</text>
</comment>
<protein>
    <submittedName>
        <fullName evidence="1">DUF4265 domain-containing protein</fullName>
    </submittedName>
</protein>
<name>A0A5N8VM73_9ACTN</name>
<evidence type="ECO:0000313" key="2">
    <source>
        <dbReference type="Proteomes" id="UP000325849"/>
    </source>
</evidence>
<dbReference type="EMBL" id="VJZD01000216">
    <property type="protein sequence ID" value="MPY36367.1"/>
    <property type="molecule type" value="Genomic_DNA"/>
</dbReference>
<sequence>MSNETPSAGEDQLPEVGEDLVADLPTAVDAVLPAVAAAFAAVDGAGRERNGDAAEALRGETGTESYRLARSKVQVEGAAVENPVRCANGGHGTIFAEMSRQQGAQMQYIVHEDPVGRAESNYIAQADLAPFDLDGQIEQLWLLPEEDGTYGVACIPFMTYGLALGDRVRLSPESRVVEVVRASGHRVLRTLLRPSADAERLGRSIKLIKNSIKESGLLSEWQGERFVAIDVPPGVDMSLLFALLQREVDEAGAYWEWADAMPFSTTRS</sequence>
<evidence type="ECO:0000313" key="1">
    <source>
        <dbReference type="EMBL" id="MPY36367.1"/>
    </source>
</evidence>
<dbReference type="RefSeq" id="WP_152894027.1">
    <property type="nucleotide sequence ID" value="NZ_VJZD01000216.1"/>
</dbReference>
<dbReference type="Proteomes" id="UP000325849">
    <property type="component" value="Unassembled WGS sequence"/>
</dbReference>
<dbReference type="InterPro" id="IPR025361">
    <property type="entry name" value="DUF4265"/>
</dbReference>
<reference evidence="1 2" key="1">
    <citation type="submission" date="2019-07" db="EMBL/GenBank/DDBJ databases">
        <title>New species of Amycolatopsis and Streptomyces.</title>
        <authorList>
            <person name="Duangmal K."/>
            <person name="Teo W.F.A."/>
            <person name="Lipun K."/>
        </authorList>
    </citation>
    <scope>NUCLEOTIDE SEQUENCE [LARGE SCALE GENOMIC DNA]</scope>
    <source>
        <strain evidence="1 2">NBRC 109810</strain>
    </source>
</reference>
<gene>
    <name evidence="1" type="ORF">FNH09_35650</name>
</gene>
<dbReference type="AlphaFoldDB" id="A0A5N8VM73"/>
<dbReference type="OrthoDB" id="6961985at2"/>
<proteinExistence type="predicted"/>
<dbReference type="Pfam" id="PF14085">
    <property type="entry name" value="DUF4265"/>
    <property type="match status" value="1"/>
</dbReference>
<keyword evidence="2" id="KW-1185">Reference proteome</keyword>
<organism evidence="1 2">
    <name type="scientific">Streptomyces adustus</name>
    <dbReference type="NCBI Taxonomy" id="1609272"/>
    <lineage>
        <taxon>Bacteria</taxon>
        <taxon>Bacillati</taxon>
        <taxon>Actinomycetota</taxon>
        <taxon>Actinomycetes</taxon>
        <taxon>Kitasatosporales</taxon>
        <taxon>Streptomycetaceae</taxon>
        <taxon>Streptomyces</taxon>
    </lineage>
</organism>